<gene>
    <name evidence="1" type="ORF">BpHYR1_014737</name>
</gene>
<organism evidence="1 2">
    <name type="scientific">Brachionus plicatilis</name>
    <name type="common">Marine rotifer</name>
    <name type="synonym">Brachionus muelleri</name>
    <dbReference type="NCBI Taxonomy" id="10195"/>
    <lineage>
        <taxon>Eukaryota</taxon>
        <taxon>Metazoa</taxon>
        <taxon>Spiralia</taxon>
        <taxon>Gnathifera</taxon>
        <taxon>Rotifera</taxon>
        <taxon>Eurotatoria</taxon>
        <taxon>Monogononta</taxon>
        <taxon>Pseudotrocha</taxon>
        <taxon>Ploima</taxon>
        <taxon>Brachionidae</taxon>
        <taxon>Brachionus</taxon>
    </lineage>
</organism>
<keyword evidence="2" id="KW-1185">Reference proteome</keyword>
<protein>
    <submittedName>
        <fullName evidence="1">Uncharacterized protein</fullName>
    </submittedName>
</protein>
<dbReference type="AlphaFoldDB" id="A0A3M7T750"/>
<proteinExistence type="predicted"/>
<dbReference type="Proteomes" id="UP000276133">
    <property type="component" value="Unassembled WGS sequence"/>
</dbReference>
<dbReference type="EMBL" id="REGN01000175">
    <property type="protein sequence ID" value="RNA43801.1"/>
    <property type="molecule type" value="Genomic_DNA"/>
</dbReference>
<name>A0A3M7T750_BRAPC</name>
<sequence>MDWATKELELGSFGLAEGRKMVRMDCLMVEDTDYMIVVDMEHRVVVDKDCILGSHLLFLAE</sequence>
<evidence type="ECO:0000313" key="2">
    <source>
        <dbReference type="Proteomes" id="UP000276133"/>
    </source>
</evidence>
<evidence type="ECO:0000313" key="1">
    <source>
        <dbReference type="EMBL" id="RNA43801.1"/>
    </source>
</evidence>
<comment type="caution">
    <text evidence="1">The sequence shown here is derived from an EMBL/GenBank/DDBJ whole genome shotgun (WGS) entry which is preliminary data.</text>
</comment>
<reference evidence="1 2" key="1">
    <citation type="journal article" date="2018" name="Sci. Rep.">
        <title>Genomic signatures of local adaptation to the degree of environmental predictability in rotifers.</title>
        <authorList>
            <person name="Franch-Gras L."/>
            <person name="Hahn C."/>
            <person name="Garcia-Roger E.M."/>
            <person name="Carmona M.J."/>
            <person name="Serra M."/>
            <person name="Gomez A."/>
        </authorList>
    </citation>
    <scope>NUCLEOTIDE SEQUENCE [LARGE SCALE GENOMIC DNA]</scope>
    <source>
        <strain evidence="1">HYR1</strain>
    </source>
</reference>
<accession>A0A3M7T750</accession>